<evidence type="ECO:0000256" key="1">
    <source>
        <dbReference type="ARBA" id="ARBA00022729"/>
    </source>
</evidence>
<keyword evidence="1 4" id="KW-0732">Signal</keyword>
<evidence type="ECO:0000256" key="3">
    <source>
        <dbReference type="SAM" id="MobiDB-lite"/>
    </source>
</evidence>
<dbReference type="InterPro" id="IPR014755">
    <property type="entry name" value="Cu-Rt/internalin_Ig-like"/>
</dbReference>
<proteinExistence type="predicted"/>
<feature type="coiled-coil region" evidence="2">
    <location>
        <begin position="161"/>
        <end position="215"/>
    </location>
</feature>
<dbReference type="Proteomes" id="UP000219636">
    <property type="component" value="Unassembled WGS sequence"/>
</dbReference>
<dbReference type="EMBL" id="OBMQ01000004">
    <property type="protein sequence ID" value="SOC06080.1"/>
    <property type="molecule type" value="Genomic_DNA"/>
</dbReference>
<organism evidence="6 7">
    <name type="scientific">Ureibacillus xyleni</name>
    <dbReference type="NCBI Taxonomy" id="614648"/>
    <lineage>
        <taxon>Bacteria</taxon>
        <taxon>Bacillati</taxon>
        <taxon>Bacillota</taxon>
        <taxon>Bacilli</taxon>
        <taxon>Bacillales</taxon>
        <taxon>Caryophanaceae</taxon>
        <taxon>Ureibacillus</taxon>
    </lineage>
</organism>
<dbReference type="AlphaFoldDB" id="A0A285SDX4"/>
<keyword evidence="7" id="KW-1185">Reference proteome</keyword>
<dbReference type="Pfam" id="PF13205">
    <property type="entry name" value="Big_5"/>
    <property type="match status" value="1"/>
</dbReference>
<dbReference type="InterPro" id="IPR032812">
    <property type="entry name" value="SbsA_Ig"/>
</dbReference>
<sequence>MKKFVLAVAACVAIGGVATTDSVFAAPKNEVVQQHGKQQEKEKQQNQGQIQQLKSIDKQLNNIEGKFKLYQSKIPKLSSSIEELQKETQNAQSTETTDAVVENEQVSELAEPQEETVATEEAPTEEVVVEEPVVDNEELDGNSEEEVESELKKYPGYEGKLNALLNRLNGVSNRLNGLSSKGAATEELQARIDRVEAMKVEIQKVKTTLTQIEKKVKEEVTQDTSAEEKESQTPVDTTKDWTIQFSKGIDISTLSNLDIVVLDEEQNLVETTISYLPDSNAVKISSSQPYESGKTYTLYIGNDISSESGLNLKNSVKMTFTVK</sequence>
<evidence type="ECO:0000256" key="4">
    <source>
        <dbReference type="SAM" id="SignalP"/>
    </source>
</evidence>
<evidence type="ECO:0000313" key="7">
    <source>
        <dbReference type="Proteomes" id="UP000219636"/>
    </source>
</evidence>
<accession>A0A285SDX4</accession>
<keyword evidence="2" id="KW-0175">Coiled coil</keyword>
<name>A0A285SDX4_9BACL</name>
<feature type="region of interest" description="Disordered" evidence="3">
    <location>
        <begin position="85"/>
        <end position="126"/>
    </location>
</feature>
<evidence type="ECO:0000313" key="6">
    <source>
        <dbReference type="EMBL" id="SOC06080.1"/>
    </source>
</evidence>
<feature type="chain" id="PRO_5013329807" evidence="4">
    <location>
        <begin position="26"/>
        <end position="323"/>
    </location>
</feature>
<feature type="compositionally biased region" description="Acidic residues" evidence="3">
    <location>
        <begin position="111"/>
        <end position="126"/>
    </location>
</feature>
<evidence type="ECO:0000256" key="2">
    <source>
        <dbReference type="SAM" id="Coils"/>
    </source>
</evidence>
<dbReference type="RefSeq" id="WP_097073134.1">
    <property type="nucleotide sequence ID" value="NZ_OBMQ01000004.1"/>
</dbReference>
<feature type="compositionally biased region" description="Polar residues" evidence="3">
    <location>
        <begin position="85"/>
        <end position="97"/>
    </location>
</feature>
<feature type="signal peptide" evidence="4">
    <location>
        <begin position="1"/>
        <end position="25"/>
    </location>
</feature>
<evidence type="ECO:0000259" key="5">
    <source>
        <dbReference type="Pfam" id="PF13205"/>
    </source>
</evidence>
<dbReference type="OrthoDB" id="2439528at2"/>
<gene>
    <name evidence="6" type="ORF">SAMN05880501_104182</name>
</gene>
<dbReference type="Gene3D" id="2.60.40.1220">
    <property type="match status" value="1"/>
</dbReference>
<feature type="region of interest" description="Disordered" evidence="3">
    <location>
        <begin position="32"/>
        <end position="51"/>
    </location>
</feature>
<feature type="domain" description="SbsA Ig-like" evidence="5">
    <location>
        <begin position="232"/>
        <end position="321"/>
    </location>
</feature>
<reference evidence="7" key="1">
    <citation type="submission" date="2017-08" db="EMBL/GenBank/DDBJ databases">
        <authorList>
            <person name="Varghese N."/>
            <person name="Submissions S."/>
        </authorList>
    </citation>
    <scope>NUCLEOTIDE SEQUENCE [LARGE SCALE GENOMIC DNA]</scope>
    <source>
        <strain evidence="7">JC22</strain>
    </source>
</reference>
<protein>
    <submittedName>
        <fullName evidence="6">Ig-like domain-containing protein</fullName>
    </submittedName>
</protein>